<dbReference type="EMBL" id="BAEH01000106">
    <property type="protein sequence ID" value="GAB20166.1"/>
    <property type="molecule type" value="Genomic_DNA"/>
</dbReference>
<comment type="caution">
    <text evidence="1">The sequence shown here is derived from an EMBL/GenBank/DDBJ whole genome shotgun (WGS) entry which is preliminary data.</text>
</comment>
<proteinExistence type="predicted"/>
<reference evidence="1 2" key="1">
    <citation type="submission" date="2011-12" db="EMBL/GenBank/DDBJ databases">
        <title>Whole genome shotgun sequence of Gordonia effusa NBRC 100432.</title>
        <authorList>
            <person name="Yoshida I."/>
            <person name="Takarada H."/>
            <person name="Hosoyama A."/>
            <person name="Tsuchikane K."/>
            <person name="Katsumata H."/>
            <person name="Yamazaki S."/>
            <person name="Fujita N."/>
        </authorList>
    </citation>
    <scope>NUCLEOTIDE SEQUENCE [LARGE SCALE GENOMIC DNA]</scope>
    <source>
        <strain evidence="1 2">NBRC 100432</strain>
    </source>
</reference>
<dbReference type="RefSeq" id="WP_007319501.1">
    <property type="nucleotide sequence ID" value="NZ_BAEH01000106.1"/>
</dbReference>
<gene>
    <name evidence="1" type="ORF">GOEFS_106_00620</name>
</gene>
<dbReference type="AlphaFoldDB" id="H0R515"/>
<evidence type="ECO:0000313" key="2">
    <source>
        <dbReference type="Proteomes" id="UP000035034"/>
    </source>
</evidence>
<name>H0R515_9ACTN</name>
<dbReference type="Proteomes" id="UP000035034">
    <property type="component" value="Unassembled WGS sequence"/>
</dbReference>
<protein>
    <submittedName>
        <fullName evidence="1">Uncharacterized protein</fullName>
    </submittedName>
</protein>
<sequence length="79" mass="8331">MLSAIESTLLSGWRIACDMCERAFTTRVISAASAARTHAVENGWLVSADGALCPSCAAVSEHIASRVANPARRPRTMVG</sequence>
<organism evidence="1 2">
    <name type="scientific">Gordonia effusa NBRC 100432</name>
    <dbReference type="NCBI Taxonomy" id="1077974"/>
    <lineage>
        <taxon>Bacteria</taxon>
        <taxon>Bacillati</taxon>
        <taxon>Actinomycetota</taxon>
        <taxon>Actinomycetes</taxon>
        <taxon>Mycobacteriales</taxon>
        <taxon>Gordoniaceae</taxon>
        <taxon>Gordonia</taxon>
    </lineage>
</organism>
<evidence type="ECO:0000313" key="1">
    <source>
        <dbReference type="EMBL" id="GAB20166.1"/>
    </source>
</evidence>
<accession>H0R515</accession>
<keyword evidence="2" id="KW-1185">Reference proteome</keyword>